<sequence length="169" mass="17675">MAASFRTHIQILSLTLLFTVIFTVQPVVSVDPPEYSPSPSPQLPADDLSPSPVSPSISPSVQDSSPPAPPPSDSSPAPSPAPENSSPDKSPSPPSAPAPEIASDVNHANKANFGNLESSGGMKNGHKAGIALGVVAFACVFGIGAIVYKKRQQNIRRSQYGYDARREFL</sequence>
<feature type="transmembrane region" description="Helical" evidence="2">
    <location>
        <begin position="128"/>
        <end position="148"/>
    </location>
</feature>
<comment type="caution">
    <text evidence="4">The sequence shown here is derived from an EMBL/GenBank/DDBJ whole genome shotgun (WGS) entry which is preliminary data.</text>
</comment>
<reference evidence="5" key="1">
    <citation type="submission" date="2024-07" db="EMBL/GenBank/DDBJ databases">
        <title>Two chromosome-level genome assemblies of Korean endemic species Abeliophyllum distichum and Forsythia ovata (Oleaceae).</title>
        <authorList>
            <person name="Jang H."/>
        </authorList>
    </citation>
    <scope>NUCLEOTIDE SEQUENCE [LARGE SCALE GENOMIC DNA]</scope>
</reference>
<feature type="compositionally biased region" description="Low complexity" evidence="1">
    <location>
        <begin position="49"/>
        <end position="65"/>
    </location>
</feature>
<dbReference type="AlphaFoldDB" id="A0ABD1Q4W3"/>
<protein>
    <submittedName>
        <fullName evidence="4">Classical arabinogalactan protein 1-like</fullName>
    </submittedName>
</protein>
<accession>A0ABD1Q4W3</accession>
<keyword evidence="2" id="KW-0812">Transmembrane</keyword>
<evidence type="ECO:0000313" key="5">
    <source>
        <dbReference type="Proteomes" id="UP001604336"/>
    </source>
</evidence>
<evidence type="ECO:0000256" key="3">
    <source>
        <dbReference type="SAM" id="SignalP"/>
    </source>
</evidence>
<evidence type="ECO:0000313" key="4">
    <source>
        <dbReference type="EMBL" id="KAL2471196.1"/>
    </source>
</evidence>
<dbReference type="EMBL" id="JBFOLK010000012">
    <property type="protein sequence ID" value="KAL2471196.1"/>
    <property type="molecule type" value="Genomic_DNA"/>
</dbReference>
<gene>
    <name evidence="4" type="ORF">Adt_39332</name>
</gene>
<keyword evidence="2" id="KW-1133">Transmembrane helix</keyword>
<keyword evidence="5" id="KW-1185">Reference proteome</keyword>
<organism evidence="4 5">
    <name type="scientific">Abeliophyllum distichum</name>
    <dbReference type="NCBI Taxonomy" id="126358"/>
    <lineage>
        <taxon>Eukaryota</taxon>
        <taxon>Viridiplantae</taxon>
        <taxon>Streptophyta</taxon>
        <taxon>Embryophyta</taxon>
        <taxon>Tracheophyta</taxon>
        <taxon>Spermatophyta</taxon>
        <taxon>Magnoliopsida</taxon>
        <taxon>eudicotyledons</taxon>
        <taxon>Gunneridae</taxon>
        <taxon>Pentapetalae</taxon>
        <taxon>asterids</taxon>
        <taxon>lamiids</taxon>
        <taxon>Lamiales</taxon>
        <taxon>Oleaceae</taxon>
        <taxon>Forsythieae</taxon>
        <taxon>Abeliophyllum</taxon>
    </lineage>
</organism>
<name>A0ABD1Q4W3_9LAMI</name>
<proteinExistence type="predicted"/>
<evidence type="ECO:0000256" key="2">
    <source>
        <dbReference type="SAM" id="Phobius"/>
    </source>
</evidence>
<evidence type="ECO:0000256" key="1">
    <source>
        <dbReference type="SAM" id="MobiDB-lite"/>
    </source>
</evidence>
<feature type="signal peptide" evidence="3">
    <location>
        <begin position="1"/>
        <end position="29"/>
    </location>
</feature>
<keyword evidence="3" id="KW-0732">Signal</keyword>
<feature type="region of interest" description="Disordered" evidence="1">
    <location>
        <begin position="31"/>
        <end position="104"/>
    </location>
</feature>
<feature type="chain" id="PRO_5044862307" evidence="3">
    <location>
        <begin position="30"/>
        <end position="169"/>
    </location>
</feature>
<keyword evidence="2" id="KW-0472">Membrane</keyword>
<dbReference type="Proteomes" id="UP001604336">
    <property type="component" value="Unassembled WGS sequence"/>
</dbReference>
<feature type="compositionally biased region" description="Pro residues" evidence="1">
    <location>
        <begin position="66"/>
        <end position="81"/>
    </location>
</feature>
<dbReference type="PANTHER" id="PTHR36721:SF15">
    <property type="entry name" value="EN_SPM-LIKE TRANSPOSON PROTEIN"/>
    <property type="match status" value="1"/>
</dbReference>
<dbReference type="PANTHER" id="PTHR36721">
    <property type="entry name" value="PROLINE-RICH FAMILY PROTEIN"/>
    <property type="match status" value="1"/>
</dbReference>